<organism evidence="1 2">
    <name type="scientific">Nocardioides luteus</name>
    <dbReference type="NCBI Taxonomy" id="1844"/>
    <lineage>
        <taxon>Bacteria</taxon>
        <taxon>Bacillati</taxon>
        <taxon>Actinomycetota</taxon>
        <taxon>Actinomycetes</taxon>
        <taxon>Propionibacteriales</taxon>
        <taxon>Nocardioidaceae</taxon>
        <taxon>Nocardioides</taxon>
    </lineage>
</organism>
<evidence type="ECO:0008006" key="3">
    <source>
        <dbReference type="Google" id="ProtNLM"/>
    </source>
</evidence>
<dbReference type="Pfam" id="PF14559">
    <property type="entry name" value="TPR_19"/>
    <property type="match status" value="1"/>
</dbReference>
<name>A0ABQ5STF0_9ACTN</name>
<reference evidence="1" key="2">
    <citation type="submission" date="2023-01" db="EMBL/GenBank/DDBJ databases">
        <authorList>
            <person name="Sun Q."/>
            <person name="Evtushenko L."/>
        </authorList>
    </citation>
    <scope>NUCLEOTIDE SEQUENCE</scope>
    <source>
        <strain evidence="1">VKM Ac-1246</strain>
    </source>
</reference>
<evidence type="ECO:0000313" key="2">
    <source>
        <dbReference type="Proteomes" id="UP001142292"/>
    </source>
</evidence>
<dbReference type="Gene3D" id="1.25.40.10">
    <property type="entry name" value="Tetratricopeptide repeat domain"/>
    <property type="match status" value="1"/>
</dbReference>
<dbReference type="InterPro" id="IPR011990">
    <property type="entry name" value="TPR-like_helical_dom_sf"/>
</dbReference>
<sequence>MEYCLGVSRSEGVMTENEEFEYVAPAVVFPGQQAHEEAFRTAHDLLSRRFPVEALEILEPALADDPDNIGLRSMRAWAYMLRAQLAKAETELRWLVERDPSDAWSQHSLGRVLERQDRLEDALGPLRLAAVMSDDYDHHAAVYRVRNRLAQREG</sequence>
<reference evidence="1" key="1">
    <citation type="journal article" date="2014" name="Int. J. Syst. Evol. Microbiol.">
        <title>Complete genome of a new Firmicutes species belonging to the dominant human colonic microbiota ('Ruminococcus bicirculans') reveals two chromosomes and a selective capacity to utilize plant glucans.</title>
        <authorList>
            <consortium name="NISC Comparative Sequencing Program"/>
            <person name="Wegmann U."/>
            <person name="Louis P."/>
            <person name="Goesmann A."/>
            <person name="Henrissat B."/>
            <person name="Duncan S.H."/>
            <person name="Flint H.J."/>
        </authorList>
    </citation>
    <scope>NUCLEOTIDE SEQUENCE</scope>
    <source>
        <strain evidence="1">VKM Ac-1246</strain>
    </source>
</reference>
<keyword evidence="2" id="KW-1185">Reference proteome</keyword>
<dbReference type="EMBL" id="BSEL01000002">
    <property type="protein sequence ID" value="GLJ66824.1"/>
    <property type="molecule type" value="Genomic_DNA"/>
</dbReference>
<proteinExistence type="predicted"/>
<evidence type="ECO:0000313" key="1">
    <source>
        <dbReference type="EMBL" id="GLJ66824.1"/>
    </source>
</evidence>
<protein>
    <recommendedName>
        <fullName evidence="3">Tetratricopeptide repeat protein</fullName>
    </recommendedName>
</protein>
<comment type="caution">
    <text evidence="1">The sequence shown here is derived from an EMBL/GenBank/DDBJ whole genome shotgun (WGS) entry which is preliminary data.</text>
</comment>
<gene>
    <name evidence="1" type="ORF">GCM10017579_08600</name>
</gene>
<accession>A0ABQ5STF0</accession>
<dbReference type="SUPFAM" id="SSF48452">
    <property type="entry name" value="TPR-like"/>
    <property type="match status" value="1"/>
</dbReference>
<dbReference type="Proteomes" id="UP001142292">
    <property type="component" value="Unassembled WGS sequence"/>
</dbReference>